<dbReference type="GO" id="GO:0051119">
    <property type="term" value="F:sugar transmembrane transporter activity"/>
    <property type="evidence" value="ECO:0007669"/>
    <property type="project" value="InterPro"/>
</dbReference>
<dbReference type="Proteomes" id="UP001161247">
    <property type="component" value="Chromosome 4"/>
</dbReference>
<organism evidence="10 11">
    <name type="scientific">Oldenlandia corymbosa var. corymbosa</name>
    <dbReference type="NCBI Taxonomy" id="529605"/>
    <lineage>
        <taxon>Eukaryota</taxon>
        <taxon>Viridiplantae</taxon>
        <taxon>Streptophyta</taxon>
        <taxon>Embryophyta</taxon>
        <taxon>Tracheophyta</taxon>
        <taxon>Spermatophyta</taxon>
        <taxon>Magnoliopsida</taxon>
        <taxon>eudicotyledons</taxon>
        <taxon>Gunneridae</taxon>
        <taxon>Pentapetalae</taxon>
        <taxon>asterids</taxon>
        <taxon>lamiids</taxon>
        <taxon>Gentianales</taxon>
        <taxon>Rubiaceae</taxon>
        <taxon>Rubioideae</taxon>
        <taxon>Spermacoceae</taxon>
        <taxon>Hedyotis-Oldenlandia complex</taxon>
        <taxon>Oldenlandia</taxon>
    </lineage>
</organism>
<gene>
    <name evidence="10" type="ORF">OLC1_LOCUS12610</name>
</gene>
<evidence type="ECO:0000256" key="3">
    <source>
        <dbReference type="ARBA" id="ARBA00022448"/>
    </source>
</evidence>
<feature type="transmembrane region" description="Helical" evidence="9">
    <location>
        <begin position="6"/>
        <end position="27"/>
    </location>
</feature>
<keyword evidence="6" id="KW-0677">Repeat</keyword>
<keyword evidence="3 9" id="KW-0813">Transport</keyword>
<keyword evidence="8 9" id="KW-0472">Membrane</keyword>
<reference evidence="10" key="1">
    <citation type="submission" date="2023-03" db="EMBL/GenBank/DDBJ databases">
        <authorList>
            <person name="Julca I."/>
        </authorList>
    </citation>
    <scope>NUCLEOTIDE SEQUENCE</scope>
</reference>
<evidence type="ECO:0000256" key="4">
    <source>
        <dbReference type="ARBA" id="ARBA00022597"/>
    </source>
</evidence>
<feature type="transmembrane region" description="Helical" evidence="9">
    <location>
        <begin position="39"/>
        <end position="60"/>
    </location>
</feature>
<keyword evidence="4 9" id="KW-0762">Sugar transport</keyword>
<keyword evidence="5 9" id="KW-0812">Transmembrane</keyword>
<evidence type="ECO:0000256" key="6">
    <source>
        <dbReference type="ARBA" id="ARBA00022737"/>
    </source>
</evidence>
<evidence type="ECO:0000313" key="10">
    <source>
        <dbReference type="EMBL" id="CAI9103446.1"/>
    </source>
</evidence>
<dbReference type="InterPro" id="IPR047664">
    <property type="entry name" value="SWEET"/>
</dbReference>
<proteinExistence type="inferred from homology"/>
<feature type="transmembrane region" description="Helical" evidence="9">
    <location>
        <begin position="128"/>
        <end position="148"/>
    </location>
</feature>
<evidence type="ECO:0000256" key="9">
    <source>
        <dbReference type="RuleBase" id="RU910715"/>
    </source>
</evidence>
<dbReference type="PANTHER" id="PTHR10791">
    <property type="entry name" value="RAG1-ACTIVATING PROTEIN 1"/>
    <property type="match status" value="1"/>
</dbReference>
<comment type="subcellular location">
    <subcellularLocation>
        <location evidence="9">Cell membrane</location>
        <topology evidence="9">Multi-pass membrane protein</topology>
    </subcellularLocation>
    <subcellularLocation>
        <location evidence="1">Endomembrane system</location>
        <topology evidence="1">Multi-pass membrane protein</topology>
    </subcellularLocation>
</comment>
<dbReference type="FunFam" id="1.20.1280.290:FF:000002">
    <property type="entry name" value="Bidirectional sugar transporter SWEET"/>
    <property type="match status" value="1"/>
</dbReference>
<dbReference type="InterPro" id="IPR004316">
    <property type="entry name" value="SWEET_rpt"/>
</dbReference>
<evidence type="ECO:0000256" key="8">
    <source>
        <dbReference type="ARBA" id="ARBA00023136"/>
    </source>
</evidence>
<evidence type="ECO:0000256" key="1">
    <source>
        <dbReference type="ARBA" id="ARBA00004127"/>
    </source>
</evidence>
<dbReference type="GO" id="GO:0051260">
    <property type="term" value="P:protein homooligomerization"/>
    <property type="evidence" value="ECO:0007669"/>
    <property type="project" value="UniProtKB-ARBA"/>
</dbReference>
<evidence type="ECO:0000313" key="11">
    <source>
        <dbReference type="Proteomes" id="UP001161247"/>
    </source>
</evidence>
<feature type="transmembrane region" description="Helical" evidence="9">
    <location>
        <begin position="188"/>
        <end position="208"/>
    </location>
</feature>
<dbReference type="EMBL" id="OX459121">
    <property type="protein sequence ID" value="CAI9103446.1"/>
    <property type="molecule type" value="Genomic_DNA"/>
</dbReference>
<keyword evidence="11" id="KW-1185">Reference proteome</keyword>
<keyword evidence="7 9" id="KW-1133">Transmembrane helix</keyword>
<dbReference type="FunFam" id="1.20.1280.290:FF:000001">
    <property type="entry name" value="Bidirectional sugar transporter SWEET"/>
    <property type="match status" value="1"/>
</dbReference>
<evidence type="ECO:0000256" key="5">
    <source>
        <dbReference type="ARBA" id="ARBA00022692"/>
    </source>
</evidence>
<evidence type="ECO:0000256" key="2">
    <source>
        <dbReference type="ARBA" id="ARBA00007809"/>
    </source>
</evidence>
<feature type="transmembrane region" description="Helical" evidence="9">
    <location>
        <begin position="66"/>
        <end position="89"/>
    </location>
</feature>
<dbReference type="Pfam" id="PF03083">
    <property type="entry name" value="MtN3_slv"/>
    <property type="match status" value="2"/>
</dbReference>
<sequence>MVKPDFIVGILGNIVSILSFASPLGTFREVVKTKSSDNYDGLPYVSTLLSTSLWTFYGLLDPDDGILIVTVNSVGVTSQLVYLVLYLFYASKTRKMKYIGLVILDLVFLGTVMVITLVAFHGESRRTLVGVLCATFTIAMYGAPLSIVRTVIRTMSVEYMPFFLSLSLFVNASVWLTFALLVMDYYVLVPNAVGIVLGSLQLIVYFIYKTKTPPVNSVDMMSEDDIERNPNEKR</sequence>
<accession>A0AAV1D826</accession>
<comment type="similarity">
    <text evidence="2 9">Belongs to the SWEET sugar transporter family.</text>
</comment>
<protein>
    <recommendedName>
        <fullName evidence="9">Bidirectional sugar transporter SWEET</fullName>
    </recommendedName>
</protein>
<feature type="transmembrane region" description="Helical" evidence="9">
    <location>
        <begin position="101"/>
        <end position="122"/>
    </location>
</feature>
<dbReference type="GO" id="GO:0005886">
    <property type="term" value="C:plasma membrane"/>
    <property type="evidence" value="ECO:0007669"/>
    <property type="project" value="UniProtKB-SubCell"/>
</dbReference>
<dbReference type="GO" id="GO:0012505">
    <property type="term" value="C:endomembrane system"/>
    <property type="evidence" value="ECO:0007669"/>
    <property type="project" value="UniProtKB-SubCell"/>
</dbReference>
<name>A0AAV1D826_OLDCO</name>
<dbReference type="Gene3D" id="1.20.1280.290">
    <property type="match status" value="2"/>
</dbReference>
<evidence type="ECO:0000256" key="7">
    <source>
        <dbReference type="ARBA" id="ARBA00022989"/>
    </source>
</evidence>
<dbReference type="AlphaFoldDB" id="A0AAV1D826"/>
<feature type="transmembrane region" description="Helical" evidence="9">
    <location>
        <begin position="160"/>
        <end position="182"/>
    </location>
</feature>
<comment type="function">
    <text evidence="9">Mediates both low-affinity uptake and efflux of sugar across the membrane.</text>
</comment>
<dbReference type="PANTHER" id="PTHR10791:SF142">
    <property type="entry name" value="BIDIRECTIONAL SUGAR TRANSPORTER SWEET16"/>
    <property type="match status" value="1"/>
</dbReference>